<reference evidence="1 2" key="2">
    <citation type="submission" date="2018-11" db="EMBL/GenBank/DDBJ databases">
        <authorList>
            <consortium name="Pathogen Informatics"/>
        </authorList>
    </citation>
    <scope>NUCLEOTIDE SEQUENCE [LARGE SCALE GENOMIC DNA]</scope>
</reference>
<reference evidence="3" key="1">
    <citation type="submission" date="2017-02" db="UniProtKB">
        <authorList>
            <consortium name="WormBaseParasite"/>
        </authorList>
    </citation>
    <scope>IDENTIFICATION</scope>
</reference>
<protein>
    <submittedName>
        <fullName evidence="3">Secreted protein</fullName>
    </submittedName>
</protein>
<dbReference type="Proteomes" id="UP000274504">
    <property type="component" value="Unassembled WGS sequence"/>
</dbReference>
<dbReference type="EMBL" id="UYSG01011408">
    <property type="protein sequence ID" value="VDL62242.1"/>
    <property type="molecule type" value="Genomic_DNA"/>
</dbReference>
<evidence type="ECO:0000313" key="2">
    <source>
        <dbReference type="Proteomes" id="UP000274504"/>
    </source>
</evidence>
<dbReference type="AlphaFoldDB" id="A0A0R3SW20"/>
<sequence length="71" mass="7847">MSKQNSPISIVHFCISVHLSVTWTYVQTTGMSFRVSSCVVGLVKLPMTAEWRVTALSITVASLLFEKEKAT</sequence>
<proteinExistence type="predicted"/>
<evidence type="ECO:0000313" key="3">
    <source>
        <dbReference type="WBParaSite" id="HDID_0000982501-mRNA-1"/>
    </source>
</evidence>
<organism evidence="3">
    <name type="scientific">Hymenolepis diminuta</name>
    <name type="common">Rat tapeworm</name>
    <dbReference type="NCBI Taxonomy" id="6216"/>
    <lineage>
        <taxon>Eukaryota</taxon>
        <taxon>Metazoa</taxon>
        <taxon>Spiralia</taxon>
        <taxon>Lophotrochozoa</taxon>
        <taxon>Platyhelminthes</taxon>
        <taxon>Cestoda</taxon>
        <taxon>Eucestoda</taxon>
        <taxon>Cyclophyllidea</taxon>
        <taxon>Hymenolepididae</taxon>
        <taxon>Hymenolepis</taxon>
    </lineage>
</organism>
<evidence type="ECO:0000313" key="1">
    <source>
        <dbReference type="EMBL" id="VDL62242.1"/>
    </source>
</evidence>
<gene>
    <name evidence="1" type="ORF">HDID_LOCUS9823</name>
</gene>
<name>A0A0R3SW20_HYMDI</name>
<accession>A0A0R3SW20</accession>
<dbReference type="WBParaSite" id="HDID_0000982501-mRNA-1">
    <property type="protein sequence ID" value="HDID_0000982501-mRNA-1"/>
    <property type="gene ID" value="HDID_0000982501"/>
</dbReference>